<feature type="region of interest" description="Disordered" evidence="1">
    <location>
        <begin position="74"/>
        <end position="119"/>
    </location>
</feature>
<feature type="region of interest" description="Disordered" evidence="1">
    <location>
        <begin position="1"/>
        <end position="22"/>
    </location>
</feature>
<keyword evidence="4" id="KW-1185">Reference proteome</keyword>
<dbReference type="Proteomes" id="UP000011523">
    <property type="component" value="Unassembled WGS sequence"/>
</dbReference>
<feature type="compositionally biased region" description="Basic and acidic residues" evidence="1">
    <location>
        <begin position="1"/>
        <end position="10"/>
    </location>
</feature>
<protein>
    <recommendedName>
        <fullName evidence="2">HNH nuclease domain-containing protein</fullName>
    </recommendedName>
</protein>
<comment type="caution">
    <text evidence="3">The sequence shown here is derived from an EMBL/GenBank/DDBJ whole genome shotgun (WGS) entry which is preliminary data.</text>
</comment>
<evidence type="ECO:0000256" key="1">
    <source>
        <dbReference type="SAM" id="MobiDB-lite"/>
    </source>
</evidence>
<proteinExistence type="predicted"/>
<feature type="compositionally biased region" description="Basic and acidic residues" evidence="1">
    <location>
        <begin position="74"/>
        <end position="95"/>
    </location>
</feature>
<evidence type="ECO:0000313" key="3">
    <source>
        <dbReference type="EMBL" id="ELZ41880.1"/>
    </source>
</evidence>
<dbReference type="AlphaFoldDB" id="M0E256"/>
<dbReference type="PATRIC" id="fig|1227485.3.peg.96"/>
<evidence type="ECO:0000313" key="4">
    <source>
        <dbReference type="Proteomes" id="UP000011523"/>
    </source>
</evidence>
<dbReference type="RefSeq" id="WP_006627814.1">
    <property type="nucleotide sequence ID" value="NZ_AOJD01000003.1"/>
</dbReference>
<dbReference type="EMBL" id="AOJD01000003">
    <property type="protein sequence ID" value="ELZ41880.1"/>
    <property type="molecule type" value="Genomic_DNA"/>
</dbReference>
<name>M0E256_9EURY</name>
<organism evidence="3 4">
    <name type="scientific">Halorubrum tebenquichense DSM 14210</name>
    <dbReference type="NCBI Taxonomy" id="1227485"/>
    <lineage>
        <taxon>Archaea</taxon>
        <taxon>Methanobacteriati</taxon>
        <taxon>Methanobacteriota</taxon>
        <taxon>Stenosarchaea group</taxon>
        <taxon>Halobacteria</taxon>
        <taxon>Halobacteriales</taxon>
        <taxon>Haloferacaceae</taxon>
        <taxon>Halorubrum</taxon>
    </lineage>
</organism>
<accession>M0E256</accession>
<feature type="compositionally biased region" description="Basic and acidic residues" evidence="1">
    <location>
        <begin position="110"/>
        <end position="119"/>
    </location>
</feature>
<dbReference type="Gene3D" id="3.90.75.20">
    <property type="match status" value="1"/>
</dbReference>
<dbReference type="InterPro" id="IPR003615">
    <property type="entry name" value="HNH_nuc"/>
</dbReference>
<feature type="domain" description="HNH nuclease" evidence="2">
    <location>
        <begin position="66"/>
        <end position="94"/>
    </location>
</feature>
<dbReference type="OrthoDB" id="223711at2157"/>
<evidence type="ECO:0000259" key="2">
    <source>
        <dbReference type="Pfam" id="PF13392"/>
    </source>
</evidence>
<gene>
    <name evidence="3" type="ORF">C472_00514</name>
</gene>
<sequence length="119" mass="13076">MSGARFETKPGSDSGSGYERWRSYELRPSTEVEGKEDVYVAHHRLLAVVECYAASTPLWAILADLDGKDVHHENGVKWDNRPENIEPVDHGEHAALHATTAGETPTPDAGRVEEVPADD</sequence>
<reference evidence="3 4" key="1">
    <citation type="journal article" date="2014" name="PLoS Genet.">
        <title>Phylogenetically driven sequencing of extremely halophilic archaea reveals strategies for static and dynamic osmo-response.</title>
        <authorList>
            <person name="Becker E.A."/>
            <person name="Seitzer P.M."/>
            <person name="Tritt A."/>
            <person name="Larsen D."/>
            <person name="Krusor M."/>
            <person name="Yao A.I."/>
            <person name="Wu D."/>
            <person name="Madern D."/>
            <person name="Eisen J.A."/>
            <person name="Darling A.E."/>
            <person name="Facciotti M.T."/>
        </authorList>
    </citation>
    <scope>NUCLEOTIDE SEQUENCE [LARGE SCALE GENOMIC DNA]</scope>
    <source>
        <strain evidence="3 4">DSM 14210</strain>
    </source>
</reference>
<dbReference type="Pfam" id="PF13392">
    <property type="entry name" value="HNH_3"/>
    <property type="match status" value="1"/>
</dbReference>